<accession>A0A0A9AA33</accession>
<sequence>MFAVKLCPAKVQKVGKS</sequence>
<reference evidence="1" key="2">
    <citation type="journal article" date="2015" name="Data Brief">
        <title>Shoot transcriptome of the giant reed, Arundo donax.</title>
        <authorList>
            <person name="Barrero R.A."/>
            <person name="Guerrero F.D."/>
            <person name="Moolhuijzen P."/>
            <person name="Goolsby J.A."/>
            <person name="Tidwell J."/>
            <person name="Bellgard S.E."/>
            <person name="Bellgard M.I."/>
        </authorList>
    </citation>
    <scope>NUCLEOTIDE SEQUENCE</scope>
    <source>
        <tissue evidence="1">Shoot tissue taken approximately 20 cm above the soil surface</tissue>
    </source>
</reference>
<proteinExistence type="predicted"/>
<protein>
    <submittedName>
        <fullName evidence="1">Uncharacterized protein</fullName>
    </submittedName>
</protein>
<dbReference type="EMBL" id="GBRH01251102">
    <property type="protein sequence ID" value="JAD46793.1"/>
    <property type="molecule type" value="Transcribed_RNA"/>
</dbReference>
<name>A0A0A9AA33_ARUDO</name>
<evidence type="ECO:0000313" key="1">
    <source>
        <dbReference type="EMBL" id="JAD46793.1"/>
    </source>
</evidence>
<organism evidence="1">
    <name type="scientific">Arundo donax</name>
    <name type="common">Giant reed</name>
    <name type="synonym">Donax arundinaceus</name>
    <dbReference type="NCBI Taxonomy" id="35708"/>
    <lineage>
        <taxon>Eukaryota</taxon>
        <taxon>Viridiplantae</taxon>
        <taxon>Streptophyta</taxon>
        <taxon>Embryophyta</taxon>
        <taxon>Tracheophyta</taxon>
        <taxon>Spermatophyta</taxon>
        <taxon>Magnoliopsida</taxon>
        <taxon>Liliopsida</taxon>
        <taxon>Poales</taxon>
        <taxon>Poaceae</taxon>
        <taxon>PACMAD clade</taxon>
        <taxon>Arundinoideae</taxon>
        <taxon>Arundineae</taxon>
        <taxon>Arundo</taxon>
    </lineage>
</organism>
<dbReference type="AlphaFoldDB" id="A0A0A9AA33"/>
<reference evidence="1" key="1">
    <citation type="submission" date="2014-09" db="EMBL/GenBank/DDBJ databases">
        <authorList>
            <person name="Magalhaes I.L.F."/>
            <person name="Oliveira U."/>
            <person name="Santos F.R."/>
            <person name="Vidigal T.H.D.A."/>
            <person name="Brescovit A.D."/>
            <person name="Santos A.J."/>
        </authorList>
    </citation>
    <scope>NUCLEOTIDE SEQUENCE</scope>
    <source>
        <tissue evidence="1">Shoot tissue taken approximately 20 cm above the soil surface</tissue>
    </source>
</reference>